<dbReference type="InterPro" id="IPR019554">
    <property type="entry name" value="Soluble_ligand-bd"/>
</dbReference>
<dbReference type="GO" id="GO:0006281">
    <property type="term" value="P:DNA repair"/>
    <property type="evidence" value="ECO:0007669"/>
    <property type="project" value="InterPro"/>
</dbReference>
<dbReference type="EMBL" id="DSIY01000260">
    <property type="protein sequence ID" value="HEG91968.1"/>
    <property type="molecule type" value="Genomic_DNA"/>
</dbReference>
<protein>
    <submittedName>
        <fullName evidence="2">ComEA family DNA-binding protein</fullName>
    </submittedName>
</protein>
<dbReference type="Gene3D" id="3.10.560.10">
    <property type="entry name" value="Outer membrane lipoprotein wza domain like"/>
    <property type="match status" value="1"/>
</dbReference>
<proteinExistence type="predicted"/>
<sequence>MQTLILGFVVGLLVALALALLRQERGQGDLVLRVEPLETPADITVHVDGAVAKPGLYTLPTGSRLADALDRAGLLPSADTSRLPLAERLRDGQSIVVPERPSQVTEGTTATAPAEPGSTLIDINAASADELETLPGIGPALAERIVAYRTEHGPFRSVDELAQVRGISPRMVDELRDLVTVGGVP</sequence>
<dbReference type="InterPro" id="IPR004509">
    <property type="entry name" value="Competence_ComEA_HhH"/>
</dbReference>
<evidence type="ECO:0000259" key="1">
    <source>
        <dbReference type="SMART" id="SM00278"/>
    </source>
</evidence>
<dbReference type="InterPro" id="IPR010994">
    <property type="entry name" value="RuvA_2-like"/>
</dbReference>
<dbReference type="AlphaFoldDB" id="A0A831TJH8"/>
<dbReference type="PANTHER" id="PTHR21180:SF32">
    <property type="entry name" value="ENDONUCLEASE_EXONUCLEASE_PHOSPHATASE FAMILY DOMAIN-CONTAINING PROTEIN 1"/>
    <property type="match status" value="1"/>
</dbReference>
<accession>A0A831TJH8</accession>
<reference evidence="2" key="1">
    <citation type="journal article" date="2020" name="mSystems">
        <title>Genome- and Community-Level Interaction Insights into Carbon Utilization and Element Cycling Functions of Hydrothermarchaeota in Hydrothermal Sediment.</title>
        <authorList>
            <person name="Zhou Z."/>
            <person name="Liu Y."/>
            <person name="Xu W."/>
            <person name="Pan J."/>
            <person name="Luo Z.H."/>
            <person name="Li M."/>
        </authorList>
    </citation>
    <scope>NUCLEOTIDE SEQUENCE [LARGE SCALE GENOMIC DNA]</scope>
    <source>
        <strain evidence="2">SpSt-210</strain>
    </source>
</reference>
<feature type="domain" description="Helix-hairpin-helix DNA-binding motif class 1" evidence="1">
    <location>
        <begin position="159"/>
        <end position="178"/>
    </location>
</feature>
<dbReference type="Pfam" id="PF10531">
    <property type="entry name" value="SLBB"/>
    <property type="match status" value="1"/>
</dbReference>
<evidence type="ECO:0000313" key="2">
    <source>
        <dbReference type="EMBL" id="HEG91968.1"/>
    </source>
</evidence>
<feature type="domain" description="Helix-hairpin-helix DNA-binding motif class 1" evidence="1">
    <location>
        <begin position="129"/>
        <end position="148"/>
    </location>
</feature>
<dbReference type="PANTHER" id="PTHR21180">
    <property type="entry name" value="ENDONUCLEASE/EXONUCLEASE/PHOSPHATASE FAMILY DOMAIN-CONTAINING PROTEIN 1"/>
    <property type="match status" value="1"/>
</dbReference>
<dbReference type="GO" id="GO:0015627">
    <property type="term" value="C:type II protein secretion system complex"/>
    <property type="evidence" value="ECO:0007669"/>
    <property type="project" value="TreeGrafter"/>
</dbReference>
<dbReference type="InterPro" id="IPR051675">
    <property type="entry name" value="Endo/Exo/Phosphatase_dom_1"/>
</dbReference>
<name>A0A831TJH8_9BACT</name>
<dbReference type="SUPFAM" id="SSF47781">
    <property type="entry name" value="RuvA domain 2-like"/>
    <property type="match status" value="1"/>
</dbReference>
<dbReference type="NCBIfam" id="TIGR00426">
    <property type="entry name" value="competence protein ComEA helix-hairpin-helix repeat region"/>
    <property type="match status" value="1"/>
</dbReference>
<dbReference type="Gene3D" id="1.10.150.320">
    <property type="entry name" value="Photosystem II 12 kDa extrinsic protein"/>
    <property type="match status" value="1"/>
</dbReference>
<dbReference type="SMART" id="SM00278">
    <property type="entry name" value="HhH1"/>
    <property type="match status" value="2"/>
</dbReference>
<dbReference type="GO" id="GO:0003677">
    <property type="term" value="F:DNA binding"/>
    <property type="evidence" value="ECO:0007669"/>
    <property type="project" value="UniProtKB-KW"/>
</dbReference>
<comment type="caution">
    <text evidence="2">The sequence shown here is derived from an EMBL/GenBank/DDBJ whole genome shotgun (WGS) entry which is preliminary data.</text>
</comment>
<dbReference type="InterPro" id="IPR003583">
    <property type="entry name" value="Hlx-hairpin-Hlx_DNA-bd_motif"/>
</dbReference>
<dbReference type="GO" id="GO:0015628">
    <property type="term" value="P:protein secretion by the type II secretion system"/>
    <property type="evidence" value="ECO:0007669"/>
    <property type="project" value="TreeGrafter"/>
</dbReference>
<organism evidence="2">
    <name type="scientific">Thermorudis peleae</name>
    <dbReference type="NCBI Taxonomy" id="1382356"/>
    <lineage>
        <taxon>Bacteria</taxon>
        <taxon>Pseudomonadati</taxon>
        <taxon>Thermomicrobiota</taxon>
        <taxon>Thermomicrobia</taxon>
        <taxon>Thermomicrobia incertae sedis</taxon>
        <taxon>Thermorudis</taxon>
    </lineage>
</organism>
<gene>
    <name evidence="2" type="ORF">ENP34_11110</name>
</gene>
<keyword evidence="2" id="KW-0238">DNA-binding</keyword>
<dbReference type="Pfam" id="PF12836">
    <property type="entry name" value="HHH_3"/>
    <property type="match status" value="1"/>
</dbReference>